<gene>
    <name evidence="2" type="ORF">SVUK_LOCUS17040</name>
</gene>
<accession>A0A3P7LSG2</accession>
<dbReference type="PANTHER" id="PTHR11566:SF21">
    <property type="entry name" value="DYNAMIN RELATED PROTEIN 1, ISOFORM A"/>
    <property type="match status" value="1"/>
</dbReference>
<dbReference type="PANTHER" id="PTHR11566">
    <property type="entry name" value="DYNAMIN"/>
    <property type="match status" value="1"/>
</dbReference>
<dbReference type="GO" id="GO:0006897">
    <property type="term" value="P:endocytosis"/>
    <property type="evidence" value="ECO:0007669"/>
    <property type="project" value="TreeGrafter"/>
</dbReference>
<organism evidence="2 3">
    <name type="scientific">Strongylus vulgaris</name>
    <name type="common">Blood worm</name>
    <dbReference type="NCBI Taxonomy" id="40348"/>
    <lineage>
        <taxon>Eukaryota</taxon>
        <taxon>Metazoa</taxon>
        <taxon>Ecdysozoa</taxon>
        <taxon>Nematoda</taxon>
        <taxon>Chromadorea</taxon>
        <taxon>Rhabditida</taxon>
        <taxon>Rhabditina</taxon>
        <taxon>Rhabditomorpha</taxon>
        <taxon>Strongyloidea</taxon>
        <taxon>Strongylidae</taxon>
        <taxon>Strongylus</taxon>
    </lineage>
</organism>
<dbReference type="GO" id="GO:0000266">
    <property type="term" value="P:mitochondrial fission"/>
    <property type="evidence" value="ECO:0007669"/>
    <property type="project" value="TreeGrafter"/>
</dbReference>
<dbReference type="InterPro" id="IPR027417">
    <property type="entry name" value="P-loop_NTPase"/>
</dbReference>
<dbReference type="GO" id="GO:0003924">
    <property type="term" value="F:GTPase activity"/>
    <property type="evidence" value="ECO:0007669"/>
    <property type="project" value="TreeGrafter"/>
</dbReference>
<dbReference type="GO" id="GO:0005874">
    <property type="term" value="C:microtubule"/>
    <property type="evidence" value="ECO:0007669"/>
    <property type="project" value="TreeGrafter"/>
</dbReference>
<dbReference type="GO" id="GO:0016020">
    <property type="term" value="C:membrane"/>
    <property type="evidence" value="ECO:0007669"/>
    <property type="project" value="TreeGrafter"/>
</dbReference>
<dbReference type="OrthoDB" id="5061070at2759"/>
<dbReference type="InterPro" id="IPR000375">
    <property type="entry name" value="Dynamin_stalk"/>
</dbReference>
<dbReference type="Pfam" id="PF01031">
    <property type="entry name" value="Dynamin_M"/>
    <property type="match status" value="1"/>
</dbReference>
<dbReference type="Gene3D" id="3.40.50.300">
    <property type="entry name" value="P-loop containing nucleotide triphosphate hydrolases"/>
    <property type="match status" value="1"/>
</dbReference>
<dbReference type="Proteomes" id="UP000270094">
    <property type="component" value="Unassembled WGS sequence"/>
</dbReference>
<evidence type="ECO:0000259" key="1">
    <source>
        <dbReference type="Pfam" id="PF01031"/>
    </source>
</evidence>
<protein>
    <recommendedName>
        <fullName evidence="1">Dynamin stalk domain-containing protein</fullName>
    </recommendedName>
</protein>
<dbReference type="GO" id="GO:0048312">
    <property type="term" value="P:intracellular distribution of mitochondria"/>
    <property type="evidence" value="ECO:0007669"/>
    <property type="project" value="TreeGrafter"/>
</dbReference>
<evidence type="ECO:0000313" key="2">
    <source>
        <dbReference type="EMBL" id="VDM82042.1"/>
    </source>
</evidence>
<dbReference type="GO" id="GO:0005739">
    <property type="term" value="C:mitochondrion"/>
    <property type="evidence" value="ECO:0007669"/>
    <property type="project" value="TreeGrafter"/>
</dbReference>
<reference evidence="2 3" key="1">
    <citation type="submission" date="2018-11" db="EMBL/GenBank/DDBJ databases">
        <authorList>
            <consortium name="Pathogen Informatics"/>
        </authorList>
    </citation>
    <scope>NUCLEOTIDE SEQUENCE [LARGE SCALE GENOMIC DNA]</scope>
</reference>
<name>A0A3P7LSG2_STRVU</name>
<feature type="domain" description="Dynamin stalk" evidence="1">
    <location>
        <begin position="6"/>
        <end position="72"/>
    </location>
</feature>
<keyword evidence="3" id="KW-1185">Reference proteome</keyword>
<dbReference type="GO" id="GO:0008017">
    <property type="term" value="F:microtubule binding"/>
    <property type="evidence" value="ECO:0007669"/>
    <property type="project" value="TreeGrafter"/>
</dbReference>
<evidence type="ECO:0000313" key="3">
    <source>
        <dbReference type="Proteomes" id="UP000270094"/>
    </source>
</evidence>
<dbReference type="InterPro" id="IPR022812">
    <property type="entry name" value="Dynamin"/>
</dbReference>
<dbReference type="GO" id="GO:0016559">
    <property type="term" value="P:peroxisome fission"/>
    <property type="evidence" value="ECO:0007669"/>
    <property type="project" value="TreeGrafter"/>
</dbReference>
<proteinExistence type="predicted"/>
<sequence length="81" mass="8952">MDQGTDAMDVLMGKIVPVKLGIIGVVNRSQQAIIDNKPISDAIKDEQSFLHRKYPTLASRNGTPYLAKKLNLVRIFNLLTG</sequence>
<dbReference type="AlphaFoldDB" id="A0A3P7LSG2"/>
<dbReference type="EMBL" id="UYYB01115718">
    <property type="protein sequence ID" value="VDM82042.1"/>
    <property type="molecule type" value="Genomic_DNA"/>
</dbReference>